<accession>A0A5B0DWI0</accession>
<reference evidence="7 8" key="1">
    <citation type="submission" date="2019-08" db="EMBL/GenBank/DDBJ databases">
        <title>Aureimonas fodiniaquatilis sp. nov., isolated from a coal mine wastewater.</title>
        <authorList>
            <person name="Kim W."/>
        </authorList>
    </citation>
    <scope>NUCLEOTIDE SEQUENCE [LARGE SCALE GENOMIC DNA]</scope>
    <source>
        <strain evidence="7 8">CAU 1482</strain>
    </source>
</reference>
<comment type="similarity">
    <text evidence="2">Belongs to the acyl-CoA dehydrogenase family.</text>
</comment>
<evidence type="ECO:0000256" key="3">
    <source>
        <dbReference type="ARBA" id="ARBA00022630"/>
    </source>
</evidence>
<dbReference type="GO" id="GO:0050660">
    <property type="term" value="F:flavin adenine dinucleotide binding"/>
    <property type="evidence" value="ECO:0007669"/>
    <property type="project" value="InterPro"/>
</dbReference>
<proteinExistence type="inferred from homology"/>
<dbReference type="RefSeq" id="WP_149299952.1">
    <property type="nucleotide sequence ID" value="NZ_VTWH01000002.1"/>
</dbReference>
<dbReference type="Gene3D" id="1.20.140.10">
    <property type="entry name" value="Butyryl-CoA Dehydrogenase, subunit A, domain 3"/>
    <property type="match status" value="1"/>
</dbReference>
<dbReference type="InterPro" id="IPR046373">
    <property type="entry name" value="Acyl-CoA_Oxase/DH_mid-dom_sf"/>
</dbReference>
<evidence type="ECO:0000313" key="7">
    <source>
        <dbReference type="EMBL" id="KAA0970718.1"/>
    </source>
</evidence>
<evidence type="ECO:0000256" key="2">
    <source>
        <dbReference type="ARBA" id="ARBA00009347"/>
    </source>
</evidence>
<keyword evidence="3" id="KW-0285">Flavoprotein</keyword>
<dbReference type="PANTHER" id="PTHR48083:SF37">
    <property type="entry name" value="DEHYDROGENASE, PUTATIVE-RELATED"/>
    <property type="match status" value="1"/>
</dbReference>
<evidence type="ECO:0000313" key="8">
    <source>
        <dbReference type="Proteomes" id="UP000324738"/>
    </source>
</evidence>
<comment type="caution">
    <text evidence="7">The sequence shown here is derived from an EMBL/GenBank/DDBJ whole genome shotgun (WGS) entry which is preliminary data.</text>
</comment>
<sequence>MLHNPLLLAENDRPLHLELRAESAERDVDGGFPSAGFAALEARGLTTPSLKPDGFRHLLRLLAEVGRGDLPVGRIFEGHVNVLALLERHSPAAQSSHYQDLARKGHLFGIWNTDHPEHPLKLVNGRLVGRKTYASGIDGLSHAIVTAHVPQGRLMIVVPLEDLPVDRSWWQPMGMRASGSHIVDFTGMEVQDDMILGAPDAYLERPWFAAGAIRFVAVHVGGMHAVLDIVLEHLRKTRRIEAPYQLQRIARMGAAVESGYGWLDRAAAEWSAVAAGSHPAAGLIATVNAARGFVEAAAMSVLEDGEKSVGAAGMIAPHPLERIIRDLRTYLRQPDPDGAQAALGSALAAGDWHPGACYQQPRT</sequence>
<keyword evidence="5" id="KW-0560">Oxidoreductase</keyword>
<feature type="domain" description="Acyl-CoA dehydrogenase/oxidase C-terminal" evidence="6">
    <location>
        <begin position="210"/>
        <end position="330"/>
    </location>
</feature>
<evidence type="ECO:0000256" key="4">
    <source>
        <dbReference type="ARBA" id="ARBA00022827"/>
    </source>
</evidence>
<evidence type="ECO:0000259" key="6">
    <source>
        <dbReference type="Pfam" id="PF00441"/>
    </source>
</evidence>
<dbReference type="SUPFAM" id="SSF47203">
    <property type="entry name" value="Acyl-CoA dehydrogenase C-terminal domain-like"/>
    <property type="match status" value="1"/>
</dbReference>
<dbReference type="OrthoDB" id="2986495at2"/>
<dbReference type="Proteomes" id="UP000324738">
    <property type="component" value="Unassembled WGS sequence"/>
</dbReference>
<keyword evidence="8" id="KW-1185">Reference proteome</keyword>
<organism evidence="7 8">
    <name type="scientific">Aureimonas fodinaquatilis</name>
    <dbReference type="NCBI Taxonomy" id="2565783"/>
    <lineage>
        <taxon>Bacteria</taxon>
        <taxon>Pseudomonadati</taxon>
        <taxon>Pseudomonadota</taxon>
        <taxon>Alphaproteobacteria</taxon>
        <taxon>Hyphomicrobiales</taxon>
        <taxon>Aurantimonadaceae</taxon>
        <taxon>Aureimonas</taxon>
    </lineage>
</organism>
<dbReference type="InterPro" id="IPR009100">
    <property type="entry name" value="AcylCoA_DH/oxidase_NM_dom_sf"/>
</dbReference>
<gene>
    <name evidence="7" type="ORF">FPY71_09550</name>
</gene>
<name>A0A5B0DWI0_9HYPH</name>
<dbReference type="InterPro" id="IPR050741">
    <property type="entry name" value="Acyl-CoA_dehydrogenase"/>
</dbReference>
<dbReference type="InterPro" id="IPR009075">
    <property type="entry name" value="AcylCo_DH/oxidase_C"/>
</dbReference>
<dbReference type="GO" id="GO:0005737">
    <property type="term" value="C:cytoplasm"/>
    <property type="evidence" value="ECO:0007669"/>
    <property type="project" value="TreeGrafter"/>
</dbReference>
<evidence type="ECO:0000256" key="5">
    <source>
        <dbReference type="ARBA" id="ARBA00023002"/>
    </source>
</evidence>
<dbReference type="Gene3D" id="2.40.110.10">
    <property type="entry name" value="Butyryl-CoA Dehydrogenase, subunit A, domain 2"/>
    <property type="match status" value="1"/>
</dbReference>
<dbReference type="GO" id="GO:0003995">
    <property type="term" value="F:acyl-CoA dehydrogenase activity"/>
    <property type="evidence" value="ECO:0007669"/>
    <property type="project" value="TreeGrafter"/>
</dbReference>
<dbReference type="EMBL" id="VTWH01000002">
    <property type="protein sequence ID" value="KAA0970718.1"/>
    <property type="molecule type" value="Genomic_DNA"/>
</dbReference>
<dbReference type="Pfam" id="PF00441">
    <property type="entry name" value="Acyl-CoA_dh_1"/>
    <property type="match status" value="1"/>
</dbReference>
<dbReference type="PANTHER" id="PTHR48083">
    <property type="entry name" value="MEDIUM-CHAIN SPECIFIC ACYL-COA DEHYDROGENASE, MITOCHONDRIAL-RELATED"/>
    <property type="match status" value="1"/>
</dbReference>
<evidence type="ECO:0000256" key="1">
    <source>
        <dbReference type="ARBA" id="ARBA00001974"/>
    </source>
</evidence>
<dbReference type="AlphaFoldDB" id="A0A5B0DWI0"/>
<dbReference type="Gene3D" id="1.10.540.10">
    <property type="entry name" value="Acyl-CoA dehydrogenase/oxidase, N-terminal domain"/>
    <property type="match status" value="1"/>
</dbReference>
<comment type="cofactor">
    <cofactor evidence="1">
        <name>FAD</name>
        <dbReference type="ChEBI" id="CHEBI:57692"/>
    </cofactor>
</comment>
<dbReference type="InterPro" id="IPR036250">
    <property type="entry name" value="AcylCo_DH-like_C"/>
</dbReference>
<dbReference type="SUPFAM" id="SSF56645">
    <property type="entry name" value="Acyl-CoA dehydrogenase NM domain-like"/>
    <property type="match status" value="1"/>
</dbReference>
<dbReference type="GO" id="GO:0033539">
    <property type="term" value="P:fatty acid beta-oxidation using acyl-CoA dehydrogenase"/>
    <property type="evidence" value="ECO:0007669"/>
    <property type="project" value="TreeGrafter"/>
</dbReference>
<dbReference type="InterPro" id="IPR037069">
    <property type="entry name" value="AcylCoA_DH/ox_N_sf"/>
</dbReference>
<protein>
    <submittedName>
        <fullName evidence="7">Acyl-CoA dehydrogenase</fullName>
    </submittedName>
</protein>
<keyword evidence="4" id="KW-0274">FAD</keyword>